<evidence type="ECO:0008006" key="5">
    <source>
        <dbReference type="Google" id="ProtNLM"/>
    </source>
</evidence>
<name>A0A1W7CZZ3_9ACTN</name>
<feature type="signal peptide" evidence="2">
    <location>
        <begin position="1"/>
        <end position="33"/>
    </location>
</feature>
<organism evidence="3 4">
    <name type="scientific">Streptomyces marincola</name>
    <dbReference type="NCBI Taxonomy" id="2878388"/>
    <lineage>
        <taxon>Bacteria</taxon>
        <taxon>Bacillati</taxon>
        <taxon>Actinomycetota</taxon>
        <taxon>Actinomycetes</taxon>
        <taxon>Kitasatosporales</taxon>
        <taxon>Streptomycetaceae</taxon>
        <taxon>Streptomyces</taxon>
    </lineage>
</organism>
<feature type="compositionally biased region" description="Gly residues" evidence="1">
    <location>
        <begin position="61"/>
        <end position="180"/>
    </location>
</feature>
<feature type="chain" id="PRO_5010863059" description="Gram-positive cocci surface proteins LPxTG domain-containing protein" evidence="2">
    <location>
        <begin position="34"/>
        <end position="281"/>
    </location>
</feature>
<dbReference type="AlphaFoldDB" id="A0A1W7CZZ3"/>
<feature type="compositionally biased region" description="Polar residues" evidence="1">
    <location>
        <begin position="213"/>
        <end position="227"/>
    </location>
</feature>
<dbReference type="NCBIfam" id="TIGR01167">
    <property type="entry name" value="LPXTG_anchor"/>
    <property type="match status" value="1"/>
</dbReference>
<reference evidence="3 4" key="1">
    <citation type="submission" date="2017-05" db="EMBL/GenBank/DDBJ databases">
        <title>Complete genome sequence of Streptomyces sp. SCSIO 03032 revealed the diverse biosynthetic pathways for its bioactive secondary metabolites.</title>
        <authorList>
            <person name="Ma L."/>
            <person name="Zhu Y."/>
            <person name="Zhang W."/>
            <person name="Zhang G."/>
            <person name="Tian X."/>
            <person name="Zhang S."/>
            <person name="Zhang C."/>
        </authorList>
    </citation>
    <scope>NUCLEOTIDE SEQUENCE [LARGE SCALE GENOMIC DNA]</scope>
    <source>
        <strain evidence="3 4">SCSIO 03032</strain>
    </source>
</reference>
<dbReference type="Proteomes" id="UP000194218">
    <property type="component" value="Chromosome"/>
</dbReference>
<gene>
    <name evidence="3" type="ORF">CAG99_17585</name>
</gene>
<evidence type="ECO:0000313" key="4">
    <source>
        <dbReference type="Proteomes" id="UP000194218"/>
    </source>
</evidence>
<dbReference type="RefSeq" id="WP_107485857.1">
    <property type="nucleotide sequence ID" value="NZ_CP021121.1"/>
</dbReference>
<keyword evidence="2" id="KW-0732">Signal</keyword>
<dbReference type="OrthoDB" id="4338899at2"/>
<keyword evidence="4" id="KW-1185">Reference proteome</keyword>
<evidence type="ECO:0000313" key="3">
    <source>
        <dbReference type="EMBL" id="ARQ70411.1"/>
    </source>
</evidence>
<proteinExistence type="predicted"/>
<feature type="region of interest" description="Disordered" evidence="1">
    <location>
        <begin position="29"/>
        <end position="244"/>
    </location>
</feature>
<dbReference type="KEGG" id="smao:CAG99_17585"/>
<evidence type="ECO:0000256" key="1">
    <source>
        <dbReference type="SAM" id="MobiDB-lite"/>
    </source>
</evidence>
<dbReference type="EMBL" id="CP021121">
    <property type="protein sequence ID" value="ARQ70411.1"/>
    <property type="molecule type" value="Genomic_DNA"/>
</dbReference>
<protein>
    <recommendedName>
        <fullName evidence="5">Gram-positive cocci surface proteins LPxTG domain-containing protein</fullName>
    </recommendedName>
</protein>
<sequence>MASPKTRANMARIAAAAVFAAGASLAVVGTASASDDPQPQTLAQDGSGDDGGVISGLLEGNEGGGEQGGGEQGGGEQGGGEQGGGEQGGGEQGGGEQGGGEQGGGEQGGGEQGGGEQGGGEQGGGEQGGGEQGGGEQGGGEQGGGEQGGGEQGGGEQGGGEQGGGEQGGGEQGGGEQGGQDGDDDGGDDNNVQGVTEGGSSGGLNPDGENNRPIEQNNPSEDLTDQVQAPAGDQGDGPELAETGASTNQTLLIVGAATMIAGGVAFRYLPRLINKDGATPA</sequence>
<feature type="compositionally biased region" description="Polar residues" evidence="1">
    <location>
        <begin position="31"/>
        <end position="44"/>
    </location>
</feature>
<accession>A0A1W7CZZ3</accession>
<evidence type="ECO:0000256" key="2">
    <source>
        <dbReference type="SAM" id="SignalP"/>
    </source>
</evidence>